<feature type="domain" description="Ig-like" evidence="3">
    <location>
        <begin position="541"/>
        <end position="609"/>
    </location>
</feature>
<dbReference type="NCBIfam" id="TIGR04131">
    <property type="entry name" value="Bac_Flav_CTERM"/>
    <property type="match status" value="1"/>
</dbReference>
<dbReference type="PANTHER" id="PTHR13833:SF71">
    <property type="entry name" value="NHL DOMAIN-CONTAINING PROTEIN"/>
    <property type="match status" value="1"/>
</dbReference>
<dbReference type="InterPro" id="IPR013783">
    <property type="entry name" value="Ig-like_fold"/>
</dbReference>
<dbReference type="Pfam" id="PF01436">
    <property type="entry name" value="NHL"/>
    <property type="match status" value="1"/>
</dbReference>
<dbReference type="InterPro" id="IPR026341">
    <property type="entry name" value="T9SS_type_B"/>
</dbReference>
<protein>
    <submittedName>
        <fullName evidence="4">Gliding motility-associated C-terminal domain-containing protein</fullName>
    </submittedName>
</protein>
<reference evidence="4 5" key="1">
    <citation type="submission" date="2016-10" db="EMBL/GenBank/DDBJ databases">
        <authorList>
            <person name="de Groot N.N."/>
        </authorList>
    </citation>
    <scope>NUCLEOTIDE SEQUENCE [LARGE SCALE GENOMIC DNA]</scope>
    <source>
        <strain evidence="4 5">47C3B</strain>
    </source>
</reference>
<keyword evidence="5" id="KW-1185">Reference proteome</keyword>
<sequence length="792" mass="83994">MPLVCFLAGKPIKIPKPGKCVFRLLTNALKVVVLPLLCLFLAINVYGQTNKPVFGAYNDVTITADANCLATIPDYTINARVTTSCANANIVITQEPMGGTPILVNKPTTVRLTAKDACGGTATVFFSVTSLSKPVIYPVTTPIAFKLDADGNYTLKLTDLGSVYSCDNGKITTTINPQKLTCANIGQTTITLTASTSIPNPQAVTFSVPTDIVTDATGNLYIADGYSCKIRKIALDGTVTAFAGGDCGYADGKGEAAKFNVLNGLTIDPQGNMYVVDENDRVRKISPTGEVTTLAGNGQNKSVDGKGLNASFRDPRGIAIDLQGNLYVTQGTDYLVRKVTPTGDVTTITKPAAVSKLFTPIGVVTDAMGNVYVTDYSNAVKKIAPDGTITIIAGHDGFGADDGKGTAASFNNPKGLVFDKLGNLYVTDSKNNAVRKIDALGNVTTLQLYNAGTTEKTTLNNPVGIKMDLFGNLLVVDSYNERIVRITTDGQLSVIAGNGVVGYHDGNANTPPTIGNQTSQNFIVTVSSSENSTIPAASVLPSVSVMPQNATVCKGDLIDFTAAIQPDNAVVKYQWLVNGISAGQNSTTFSTTKLNDGDMVTCVTSNTSSCILPKSSAPIMVHINPLPEITFDGDPVIKPGNSIQLLPLIKGDILSYAWTPSAGLSDTTIANPIASPWYTFTYSLKVISTAGCEITEAVTIKVLIPIDIPNSFTPNGDGINDRWEISALQYYPNCTVDVYNRNGQILFHSNGYKKSWDGTFNGSFLQSGTYYYIVAARNGVIKPIGGWVMIMR</sequence>
<dbReference type="OrthoDB" id="641420at2"/>
<dbReference type="STRING" id="1391627.SAMN05216464_104367"/>
<keyword evidence="2" id="KW-0472">Membrane</keyword>
<name>A0A1G7B2F2_9SPHI</name>
<evidence type="ECO:0000313" key="4">
    <source>
        <dbReference type="EMBL" id="SDE21122.1"/>
    </source>
</evidence>
<dbReference type="InterPro" id="IPR001258">
    <property type="entry name" value="NHL_repeat"/>
</dbReference>
<dbReference type="Gene3D" id="2.120.10.30">
    <property type="entry name" value="TolB, C-terminal domain"/>
    <property type="match status" value="3"/>
</dbReference>
<feature type="transmembrane region" description="Helical" evidence="2">
    <location>
        <begin position="21"/>
        <end position="43"/>
    </location>
</feature>
<keyword evidence="2" id="KW-1133">Transmembrane helix</keyword>
<evidence type="ECO:0000256" key="2">
    <source>
        <dbReference type="SAM" id="Phobius"/>
    </source>
</evidence>
<keyword evidence="1" id="KW-0677">Repeat</keyword>
<gene>
    <name evidence="4" type="ORF">SAMN05216464_104367</name>
</gene>
<evidence type="ECO:0000313" key="5">
    <source>
        <dbReference type="Proteomes" id="UP000199072"/>
    </source>
</evidence>
<evidence type="ECO:0000259" key="3">
    <source>
        <dbReference type="PROSITE" id="PS50835"/>
    </source>
</evidence>
<dbReference type="AlphaFoldDB" id="A0A1G7B2F2"/>
<dbReference type="InterPro" id="IPR007110">
    <property type="entry name" value="Ig-like_dom"/>
</dbReference>
<dbReference type="PANTHER" id="PTHR13833">
    <property type="match status" value="1"/>
</dbReference>
<organism evidence="4 5">
    <name type="scientific">Mucilaginibacter pineti</name>
    <dbReference type="NCBI Taxonomy" id="1391627"/>
    <lineage>
        <taxon>Bacteria</taxon>
        <taxon>Pseudomonadati</taxon>
        <taxon>Bacteroidota</taxon>
        <taxon>Sphingobacteriia</taxon>
        <taxon>Sphingobacteriales</taxon>
        <taxon>Sphingobacteriaceae</taxon>
        <taxon>Mucilaginibacter</taxon>
    </lineage>
</organism>
<dbReference type="Proteomes" id="UP000199072">
    <property type="component" value="Unassembled WGS sequence"/>
</dbReference>
<dbReference type="InterPro" id="IPR011042">
    <property type="entry name" value="6-blade_b-propeller_TolB-like"/>
</dbReference>
<dbReference type="RefSeq" id="WP_091149558.1">
    <property type="nucleotide sequence ID" value="NZ_FNAI01000004.1"/>
</dbReference>
<dbReference type="EMBL" id="FNAI01000004">
    <property type="protein sequence ID" value="SDE21122.1"/>
    <property type="molecule type" value="Genomic_DNA"/>
</dbReference>
<dbReference type="SUPFAM" id="SSF63829">
    <property type="entry name" value="Calcium-dependent phosphotriesterase"/>
    <property type="match status" value="2"/>
</dbReference>
<accession>A0A1G7B2F2</accession>
<dbReference type="Gene3D" id="2.60.40.10">
    <property type="entry name" value="Immunoglobulins"/>
    <property type="match status" value="1"/>
</dbReference>
<dbReference type="PROSITE" id="PS50835">
    <property type="entry name" value="IG_LIKE"/>
    <property type="match status" value="1"/>
</dbReference>
<dbReference type="Pfam" id="PF13585">
    <property type="entry name" value="CHU_C"/>
    <property type="match status" value="1"/>
</dbReference>
<evidence type="ECO:0000256" key="1">
    <source>
        <dbReference type="ARBA" id="ARBA00022737"/>
    </source>
</evidence>
<keyword evidence="2" id="KW-0812">Transmembrane</keyword>
<proteinExistence type="predicted"/>